<dbReference type="SMART" id="SM00066">
    <property type="entry name" value="GAL4"/>
    <property type="match status" value="1"/>
</dbReference>
<evidence type="ECO:0000313" key="10">
    <source>
        <dbReference type="Proteomes" id="UP001358417"/>
    </source>
</evidence>
<dbReference type="InterPro" id="IPR007219">
    <property type="entry name" value="XnlR_reg_dom"/>
</dbReference>
<dbReference type="PROSITE" id="PS50048">
    <property type="entry name" value="ZN2_CY6_FUNGAL_2"/>
    <property type="match status" value="1"/>
</dbReference>
<dbReference type="GeneID" id="89971116"/>
<dbReference type="Proteomes" id="UP001358417">
    <property type="component" value="Unassembled WGS sequence"/>
</dbReference>
<evidence type="ECO:0000313" key="9">
    <source>
        <dbReference type="EMBL" id="KAK5052113.1"/>
    </source>
</evidence>
<name>A0AAV9NDR0_9EURO</name>
<dbReference type="CDD" id="cd12148">
    <property type="entry name" value="fungal_TF_MHR"/>
    <property type="match status" value="1"/>
</dbReference>
<dbReference type="EMBL" id="JAVRRD010000014">
    <property type="protein sequence ID" value="KAK5052113.1"/>
    <property type="molecule type" value="Genomic_DNA"/>
</dbReference>
<feature type="domain" description="Zn(2)-C6 fungal-type" evidence="8">
    <location>
        <begin position="21"/>
        <end position="51"/>
    </location>
</feature>
<accession>A0AAV9NDR0</accession>
<evidence type="ECO:0000256" key="4">
    <source>
        <dbReference type="ARBA" id="ARBA00023125"/>
    </source>
</evidence>
<gene>
    <name evidence="9" type="ORF">LTR84_002917</name>
</gene>
<comment type="caution">
    <text evidence="9">The sequence shown here is derived from an EMBL/GenBank/DDBJ whole genome shotgun (WGS) entry which is preliminary data.</text>
</comment>
<keyword evidence="6" id="KW-0539">Nucleus</keyword>
<feature type="region of interest" description="Disordered" evidence="7">
    <location>
        <begin position="111"/>
        <end position="146"/>
    </location>
</feature>
<keyword evidence="5" id="KW-0804">Transcription</keyword>
<evidence type="ECO:0000256" key="7">
    <source>
        <dbReference type="SAM" id="MobiDB-lite"/>
    </source>
</evidence>
<evidence type="ECO:0000256" key="2">
    <source>
        <dbReference type="ARBA" id="ARBA00022833"/>
    </source>
</evidence>
<keyword evidence="10" id="KW-1185">Reference proteome</keyword>
<evidence type="ECO:0000256" key="6">
    <source>
        <dbReference type="ARBA" id="ARBA00023242"/>
    </source>
</evidence>
<dbReference type="InterPro" id="IPR001138">
    <property type="entry name" value="Zn2Cys6_DnaBD"/>
</dbReference>
<proteinExistence type="predicted"/>
<feature type="region of interest" description="Disordered" evidence="7">
    <location>
        <begin position="54"/>
        <end position="76"/>
    </location>
</feature>
<evidence type="ECO:0000256" key="3">
    <source>
        <dbReference type="ARBA" id="ARBA00023015"/>
    </source>
</evidence>
<dbReference type="SMART" id="SM00906">
    <property type="entry name" value="Fungal_trans"/>
    <property type="match status" value="1"/>
</dbReference>
<keyword evidence="1" id="KW-0479">Metal-binding</keyword>
<dbReference type="PANTHER" id="PTHR47171:SF2">
    <property type="entry name" value="TRANSCRIPTION FACTOR, PUTATIVE-RELATED"/>
    <property type="match status" value="1"/>
</dbReference>
<dbReference type="InterPro" id="IPR036864">
    <property type="entry name" value="Zn2-C6_fun-type_DNA-bd_sf"/>
</dbReference>
<keyword evidence="3" id="KW-0805">Transcription regulation</keyword>
<evidence type="ECO:0000256" key="5">
    <source>
        <dbReference type="ARBA" id="ARBA00023163"/>
    </source>
</evidence>
<dbReference type="GO" id="GO:0000981">
    <property type="term" value="F:DNA-binding transcription factor activity, RNA polymerase II-specific"/>
    <property type="evidence" value="ECO:0007669"/>
    <property type="project" value="InterPro"/>
</dbReference>
<dbReference type="GO" id="GO:0006351">
    <property type="term" value="P:DNA-templated transcription"/>
    <property type="evidence" value="ECO:0007669"/>
    <property type="project" value="InterPro"/>
</dbReference>
<dbReference type="GO" id="GO:0008270">
    <property type="term" value="F:zinc ion binding"/>
    <property type="evidence" value="ECO:0007669"/>
    <property type="project" value="InterPro"/>
</dbReference>
<dbReference type="Gene3D" id="4.10.240.10">
    <property type="entry name" value="Zn(2)-C6 fungal-type DNA-binding domain"/>
    <property type="match status" value="1"/>
</dbReference>
<feature type="compositionally biased region" description="Polar residues" evidence="7">
    <location>
        <begin position="116"/>
        <end position="146"/>
    </location>
</feature>
<dbReference type="AlphaFoldDB" id="A0AAV9NDR0"/>
<keyword evidence="2" id="KW-0862">Zinc</keyword>
<evidence type="ECO:0000259" key="8">
    <source>
        <dbReference type="PROSITE" id="PS50048"/>
    </source>
</evidence>
<evidence type="ECO:0000256" key="1">
    <source>
        <dbReference type="ARBA" id="ARBA00022723"/>
    </source>
</evidence>
<dbReference type="InterPro" id="IPR052073">
    <property type="entry name" value="Amide_Lactam_Regulators"/>
</dbReference>
<dbReference type="PROSITE" id="PS00463">
    <property type="entry name" value="ZN2_CY6_FUNGAL_1"/>
    <property type="match status" value="1"/>
</dbReference>
<dbReference type="SUPFAM" id="SSF57701">
    <property type="entry name" value="Zn2/Cys6 DNA-binding domain"/>
    <property type="match status" value="1"/>
</dbReference>
<sequence>MNIHVERHTSRLERAPRTSRACSLCHARKVKCDISPSKSQCSNCQRDGIVCEQRPRQRKTHPPKAKVPPWKSPVSSPNVAIEHAQNQILASMTNLRTMHQVAASQNESEMHHEIEVSQQPQRPLVTGTQGETNQHQNHSPSGKSISSTCSSYECGYMQRSTYIAPDDLRAEDGSEINYPAPPQSETTHKIAILQNAFKLPPRAVRESLFENFWTHCYVWDPIIDRSQIIGKDLENLSPLLLQTIFLAGSRIASPSQPRLFATSEDYYTRAKTLFWLDYEKDPMNLLIASSLMHWWNPHGPERVSTNTSSFWCRITVSLAQQMGLHRSAKVVPNESLRRRIWWSIVARDCLISVAHGRPQAISIEESDIPRPTLEDFPEVPSVGAFFVAYVELSLIMGRFTRHEIQKSSSKDLNTAIEDALYRWTRNLPEHLQLSNRSTNGSNSSLCQSVKSYTLESRQLNVLYFTTIILIYRSKSLDGPFPTAAVMAASTVAGIIEDFVARDEVRTLGPCFSFHILTASIALLSCYPYPQLWVLAQEDLKALAQGQEELQKRWPTVLGSIASFERMLKYCIATQKKVTGTPQSSLTPYQAVFFDTIDVTLCRLYRPLTLKLDDASLSPTYFDMNSQALVQTLRGENQLPSMASIYSHGDLIDRATFLGHEQPVDLLGTDQMFPEDTLISNGAMGDWLFWELPNLTGA</sequence>
<reference evidence="9 10" key="1">
    <citation type="submission" date="2023-08" db="EMBL/GenBank/DDBJ databases">
        <title>Black Yeasts Isolated from many extreme environments.</title>
        <authorList>
            <person name="Coleine C."/>
            <person name="Stajich J.E."/>
            <person name="Selbmann L."/>
        </authorList>
    </citation>
    <scope>NUCLEOTIDE SEQUENCE [LARGE SCALE GENOMIC DNA]</scope>
    <source>
        <strain evidence="9 10">CCFEE 5792</strain>
    </source>
</reference>
<dbReference type="PANTHER" id="PTHR47171">
    <property type="entry name" value="FARA-RELATED"/>
    <property type="match status" value="1"/>
</dbReference>
<keyword evidence="4" id="KW-0238">DNA-binding</keyword>
<dbReference type="RefSeq" id="XP_064706127.1">
    <property type="nucleotide sequence ID" value="XM_064846517.1"/>
</dbReference>
<organism evidence="9 10">
    <name type="scientific">Exophiala bonariae</name>
    <dbReference type="NCBI Taxonomy" id="1690606"/>
    <lineage>
        <taxon>Eukaryota</taxon>
        <taxon>Fungi</taxon>
        <taxon>Dikarya</taxon>
        <taxon>Ascomycota</taxon>
        <taxon>Pezizomycotina</taxon>
        <taxon>Eurotiomycetes</taxon>
        <taxon>Chaetothyriomycetidae</taxon>
        <taxon>Chaetothyriales</taxon>
        <taxon>Herpotrichiellaceae</taxon>
        <taxon>Exophiala</taxon>
    </lineage>
</organism>
<dbReference type="Pfam" id="PF04082">
    <property type="entry name" value="Fungal_trans"/>
    <property type="match status" value="1"/>
</dbReference>
<dbReference type="GO" id="GO:0003677">
    <property type="term" value="F:DNA binding"/>
    <property type="evidence" value="ECO:0007669"/>
    <property type="project" value="UniProtKB-KW"/>
</dbReference>
<feature type="compositionally biased region" description="Low complexity" evidence="7">
    <location>
        <begin position="67"/>
        <end position="76"/>
    </location>
</feature>
<protein>
    <recommendedName>
        <fullName evidence="8">Zn(2)-C6 fungal-type domain-containing protein</fullName>
    </recommendedName>
</protein>
<dbReference type="CDD" id="cd00067">
    <property type="entry name" value="GAL4"/>
    <property type="match status" value="1"/>
</dbReference>